<gene>
    <name evidence="1" type="ORF">I5U57_10690</name>
</gene>
<dbReference type="EMBL" id="JADUNO010000029">
    <property type="protein sequence ID" value="MBH1639906.1"/>
    <property type="molecule type" value="Genomic_DNA"/>
</dbReference>
<dbReference type="Proteomes" id="UP000616785">
    <property type="component" value="Unassembled WGS sequence"/>
</dbReference>
<proteinExistence type="predicted"/>
<organism evidence="1 2">
    <name type="scientific">Stenotrophomonas maltophilia</name>
    <name type="common">Pseudomonas maltophilia</name>
    <name type="synonym">Xanthomonas maltophilia</name>
    <dbReference type="NCBI Taxonomy" id="40324"/>
    <lineage>
        <taxon>Bacteria</taxon>
        <taxon>Pseudomonadati</taxon>
        <taxon>Pseudomonadota</taxon>
        <taxon>Gammaproteobacteria</taxon>
        <taxon>Lysobacterales</taxon>
        <taxon>Lysobacteraceae</taxon>
        <taxon>Stenotrophomonas</taxon>
        <taxon>Stenotrophomonas maltophilia group</taxon>
    </lineage>
</organism>
<name>A0AA41CB66_STEMA</name>
<evidence type="ECO:0000313" key="1">
    <source>
        <dbReference type="EMBL" id="MBH1639906.1"/>
    </source>
</evidence>
<reference evidence="1" key="1">
    <citation type="submission" date="2020-11" db="EMBL/GenBank/DDBJ databases">
        <title>Enhanced detection system for hospital associated transmission using whole genome sequencing surveillance.</title>
        <authorList>
            <person name="Harrison L.H."/>
            <person name="Van Tyne D."/>
            <person name="Marsh J.W."/>
            <person name="Griffith M.P."/>
            <person name="Snyder D.J."/>
            <person name="Cooper V.S."/>
            <person name="Mustapha M."/>
        </authorList>
    </citation>
    <scope>NUCLEOTIDE SEQUENCE</scope>
    <source>
        <strain evidence="1">STEN00092</strain>
    </source>
</reference>
<sequence length="115" mass="12726">MRDRELGAVPGASMAFQATCRADVEVLSPIRMCDWEVRNYRSIHQMMVMAHARIRRVDMPVHMAPASDAVRQKSDEPSAVQILFTGSIALDASLINLRMICAGIDVHYAVLTGRG</sequence>
<accession>A0AA41CB66</accession>
<protein>
    <submittedName>
        <fullName evidence="1">Uncharacterized protein</fullName>
    </submittedName>
</protein>
<evidence type="ECO:0000313" key="2">
    <source>
        <dbReference type="Proteomes" id="UP000616785"/>
    </source>
</evidence>
<dbReference type="AlphaFoldDB" id="A0AA41CB66"/>
<comment type="caution">
    <text evidence="1">The sequence shown here is derived from an EMBL/GenBank/DDBJ whole genome shotgun (WGS) entry which is preliminary data.</text>
</comment>